<proteinExistence type="predicted"/>
<accession>A0A7T0BYG6</accession>
<dbReference type="KEGG" id="nli:G3M70_15545"/>
<organism evidence="1 2">
    <name type="scientific">Candidatus Nitronauta litoralis</name>
    <dbReference type="NCBI Taxonomy" id="2705533"/>
    <lineage>
        <taxon>Bacteria</taxon>
        <taxon>Pseudomonadati</taxon>
        <taxon>Nitrospinota/Tectimicrobiota group</taxon>
        <taxon>Nitrospinota</taxon>
        <taxon>Nitrospinia</taxon>
        <taxon>Nitrospinales</taxon>
        <taxon>Nitrospinaceae</taxon>
        <taxon>Candidatus Nitronauta</taxon>
    </lineage>
</organism>
<gene>
    <name evidence="1" type="ORF">G3M70_15545</name>
</gene>
<dbReference type="EMBL" id="CP048685">
    <property type="protein sequence ID" value="QPJ63212.1"/>
    <property type="molecule type" value="Genomic_DNA"/>
</dbReference>
<name>A0A7T0BYG6_9BACT</name>
<protein>
    <submittedName>
        <fullName evidence="1">Uncharacterized protein</fullName>
    </submittedName>
</protein>
<evidence type="ECO:0000313" key="2">
    <source>
        <dbReference type="Proteomes" id="UP000594688"/>
    </source>
</evidence>
<evidence type="ECO:0000313" key="1">
    <source>
        <dbReference type="EMBL" id="QPJ63212.1"/>
    </source>
</evidence>
<dbReference type="Proteomes" id="UP000594688">
    <property type="component" value="Chromosome"/>
</dbReference>
<dbReference type="AlphaFoldDB" id="A0A7T0BYG6"/>
<sequence length="138" mass="16198">MLKKEETILKEILWGERPYHHLSFLKINHSLTSEGHRIENPRHLNIVAKIEDLARGILRYYKEPSKLQEWARFILEANELYDLDLGNNEWADQFLKELKNISTGNALEQKVLDHAREIMPFFPKKRALGEPEIPGNPT</sequence>
<reference evidence="1 2" key="1">
    <citation type="submission" date="2020-02" db="EMBL/GenBank/DDBJ databases">
        <title>Genomic and physiological characterization of two novel Nitrospinaceae genera.</title>
        <authorList>
            <person name="Mueller A.J."/>
            <person name="Jung M.-Y."/>
            <person name="Strachan C.R."/>
            <person name="Herbold C.W."/>
            <person name="Kirkegaard R.H."/>
            <person name="Daims H."/>
        </authorList>
    </citation>
    <scope>NUCLEOTIDE SEQUENCE [LARGE SCALE GENOMIC DNA]</scope>
    <source>
        <strain evidence="1">EB</strain>
    </source>
</reference>